<dbReference type="Gene3D" id="3.30.200.20">
    <property type="entry name" value="Phosphorylase Kinase, domain 1"/>
    <property type="match status" value="1"/>
</dbReference>
<keyword evidence="3 6" id="KW-0418">Kinase</keyword>
<dbReference type="GO" id="GO:0005524">
    <property type="term" value="F:ATP binding"/>
    <property type="evidence" value="ECO:0007669"/>
    <property type="project" value="UniProtKB-KW"/>
</dbReference>
<keyword evidence="2" id="KW-0547">Nucleotide-binding</keyword>
<dbReference type="InterPro" id="IPR011009">
    <property type="entry name" value="Kinase-like_dom_sf"/>
</dbReference>
<reference evidence="6" key="1">
    <citation type="submission" date="2018-10" db="EMBL/GenBank/DDBJ databases">
        <title>Hidden diversity of soil giant viruses.</title>
        <authorList>
            <person name="Schulz F."/>
            <person name="Alteio L."/>
            <person name="Goudeau D."/>
            <person name="Ryan E.M."/>
            <person name="Malmstrom R.R."/>
            <person name="Blanchard J."/>
            <person name="Woyke T."/>
        </authorList>
    </citation>
    <scope>NUCLEOTIDE SEQUENCE</scope>
    <source>
        <strain evidence="6">TEV1</strain>
    </source>
</reference>
<evidence type="ECO:0000256" key="4">
    <source>
        <dbReference type="ARBA" id="ARBA00022840"/>
    </source>
</evidence>
<evidence type="ECO:0000313" key="6">
    <source>
        <dbReference type="EMBL" id="AYV75223.1"/>
    </source>
</evidence>
<sequence>MLKIGKFIDTTYRYDNLYEGDCYGQKCMLLEKYYTNDKYHELLINNMRKYSHPNLVKFIGSQENYIVMEYAGIPLKKYMMEDPPEHSAIKSIVLQLTNILLFLEKEDEYHLFLKPDNIFIDPLTRNVKLFDFGIEYEDRHPKEWNIKKYNPYESERIGDNNSRKKEDVWIFGVILFQLELWENVTTKGFQYNSWDYVTKWVFYPRTPVVIERCQDKKLEYIIRKCLIWEEYRPSMKELKPLIIDCFGDDSSTIDLSRILEPE</sequence>
<dbReference type="PROSITE" id="PS50011">
    <property type="entry name" value="PROTEIN_KINASE_DOM"/>
    <property type="match status" value="1"/>
</dbReference>
<evidence type="ECO:0000259" key="5">
    <source>
        <dbReference type="PROSITE" id="PS50011"/>
    </source>
</evidence>
<dbReference type="PANTHER" id="PTHR24348:SF22">
    <property type="entry name" value="NON-SPECIFIC SERINE_THREONINE PROTEIN KINASE"/>
    <property type="match status" value="1"/>
</dbReference>
<organism evidence="6">
    <name type="scientific">Terrestrivirus sp</name>
    <dbReference type="NCBI Taxonomy" id="2487775"/>
    <lineage>
        <taxon>Viruses</taxon>
        <taxon>Varidnaviria</taxon>
        <taxon>Bamfordvirae</taxon>
        <taxon>Nucleocytoviricota</taxon>
        <taxon>Megaviricetes</taxon>
        <taxon>Imitervirales</taxon>
        <taxon>Mimiviridae</taxon>
        <taxon>Klosneuvirinae</taxon>
    </lineage>
</organism>
<dbReference type="SUPFAM" id="SSF56112">
    <property type="entry name" value="Protein kinase-like (PK-like)"/>
    <property type="match status" value="1"/>
</dbReference>
<keyword evidence="4" id="KW-0067">ATP-binding</keyword>
<dbReference type="Pfam" id="PF00069">
    <property type="entry name" value="Pkinase"/>
    <property type="match status" value="1"/>
</dbReference>
<dbReference type="EMBL" id="MK071979">
    <property type="protein sequence ID" value="AYV75223.1"/>
    <property type="molecule type" value="Genomic_DNA"/>
</dbReference>
<proteinExistence type="predicted"/>
<protein>
    <submittedName>
        <fullName evidence="6">Serine/threonine-protein kinase</fullName>
    </submittedName>
</protein>
<dbReference type="PANTHER" id="PTHR24348">
    <property type="entry name" value="SERINE/THREONINE-PROTEIN KINASE UNC-51-RELATED"/>
    <property type="match status" value="1"/>
</dbReference>
<dbReference type="GO" id="GO:0016020">
    <property type="term" value="C:membrane"/>
    <property type="evidence" value="ECO:0007669"/>
    <property type="project" value="TreeGrafter"/>
</dbReference>
<dbReference type="Gene3D" id="1.10.510.10">
    <property type="entry name" value="Transferase(Phosphotransferase) domain 1"/>
    <property type="match status" value="1"/>
</dbReference>
<dbReference type="InterPro" id="IPR000719">
    <property type="entry name" value="Prot_kinase_dom"/>
</dbReference>
<dbReference type="SMART" id="SM00220">
    <property type="entry name" value="S_TKc"/>
    <property type="match status" value="1"/>
</dbReference>
<dbReference type="InterPro" id="IPR045269">
    <property type="entry name" value="Atg1-like"/>
</dbReference>
<evidence type="ECO:0000256" key="1">
    <source>
        <dbReference type="ARBA" id="ARBA00022679"/>
    </source>
</evidence>
<evidence type="ECO:0000256" key="3">
    <source>
        <dbReference type="ARBA" id="ARBA00022777"/>
    </source>
</evidence>
<gene>
    <name evidence="6" type="ORF">Terrestrivirus1_97</name>
</gene>
<evidence type="ECO:0000256" key="2">
    <source>
        <dbReference type="ARBA" id="ARBA00022741"/>
    </source>
</evidence>
<accession>A0A3G4ZNP1</accession>
<name>A0A3G4ZNP1_9VIRU</name>
<keyword evidence="1" id="KW-0808">Transferase</keyword>
<feature type="domain" description="Protein kinase" evidence="5">
    <location>
        <begin position="1"/>
        <end position="242"/>
    </location>
</feature>
<dbReference type="GO" id="GO:0004674">
    <property type="term" value="F:protein serine/threonine kinase activity"/>
    <property type="evidence" value="ECO:0007669"/>
    <property type="project" value="InterPro"/>
</dbReference>